<sequence>MTIEEDGDEQQHRTNMIPSEDRCSIRSTQRDFHAYQLSLFLVTQLGYFATAGSAVVGAFLSGFLADSCGRKPVVVGAMIIMCVGNALLAAFGNLTPYLATVIFFVIGGSCGGYMVTNLVLMIENLEHAKSRLLVVSLNGWPLGMAYVGFIAWITNEWRTYHIIFAATSAALFIILQFISLESVRWLTHQKRLRRADKIQLQIDARNMRVNELLPKIMQSQEFEVSEKSKSK</sequence>
<dbReference type="WBParaSite" id="ES5_v2.g18149.t1">
    <property type="protein sequence ID" value="ES5_v2.g18149.t1"/>
    <property type="gene ID" value="ES5_v2.g18149"/>
</dbReference>
<reference evidence="2" key="1">
    <citation type="submission" date="2022-11" db="UniProtKB">
        <authorList>
            <consortium name="WormBaseParasite"/>
        </authorList>
    </citation>
    <scope>IDENTIFICATION</scope>
</reference>
<accession>A0AC34FLY7</accession>
<proteinExistence type="predicted"/>
<dbReference type="Proteomes" id="UP000887579">
    <property type="component" value="Unplaced"/>
</dbReference>
<protein>
    <submittedName>
        <fullName evidence="2">Major facilitator superfamily (MFS) profile domain-containing protein</fullName>
    </submittedName>
</protein>
<name>A0AC34FLY7_9BILA</name>
<evidence type="ECO:0000313" key="1">
    <source>
        <dbReference type="Proteomes" id="UP000887579"/>
    </source>
</evidence>
<organism evidence="1 2">
    <name type="scientific">Panagrolaimus sp. ES5</name>
    <dbReference type="NCBI Taxonomy" id="591445"/>
    <lineage>
        <taxon>Eukaryota</taxon>
        <taxon>Metazoa</taxon>
        <taxon>Ecdysozoa</taxon>
        <taxon>Nematoda</taxon>
        <taxon>Chromadorea</taxon>
        <taxon>Rhabditida</taxon>
        <taxon>Tylenchina</taxon>
        <taxon>Panagrolaimomorpha</taxon>
        <taxon>Panagrolaimoidea</taxon>
        <taxon>Panagrolaimidae</taxon>
        <taxon>Panagrolaimus</taxon>
    </lineage>
</organism>
<evidence type="ECO:0000313" key="2">
    <source>
        <dbReference type="WBParaSite" id="ES5_v2.g18149.t1"/>
    </source>
</evidence>